<sequence>MSQEEDTPFWRGIGSTPDDHFPIGLHHFPLIEVPDRGSQLQVLCCVCRRQGRFTGLDLIRQFPDWLTRDACEWACALRCENCGSRRLSVSIANDPNAHGFRSSHRDTSDVLRMRRLIAWLPEGGLRLDDVAYLLRDVDHVRLKEAGMPQEVVRLFSYGGHHCADYWPRSRLAATRGE</sequence>
<dbReference type="Proteomes" id="UP000287388">
    <property type="component" value="Chromosome"/>
</dbReference>
<protein>
    <submittedName>
        <fullName evidence="1">Uncharacterized protein</fullName>
    </submittedName>
</protein>
<dbReference type="EMBL" id="CP035093">
    <property type="protein sequence ID" value="QAT13261.1"/>
    <property type="molecule type" value="Genomic_DNA"/>
</dbReference>
<name>A0A410NU00_BREDI</name>
<dbReference type="AlphaFoldDB" id="A0A410NU00"/>
<dbReference type="EMBL" id="CP066026">
    <property type="protein sequence ID" value="QQB89384.1"/>
    <property type="molecule type" value="Genomic_DNA"/>
</dbReference>
<reference evidence="2 4" key="2">
    <citation type="submission" date="2020-12" db="EMBL/GenBank/DDBJ databases">
        <title>FDA dAtabase for Regulatory Grade micrObial Sequences (FDA-ARGOS): Supporting development and validation of Infectious Disease Dx tests.</title>
        <authorList>
            <person name="Kerrigan L."/>
            <person name="Long C."/>
            <person name="Tallon L."/>
            <person name="Sadzewicz L."/>
            <person name="Zhao X."/>
            <person name="Boylan J."/>
            <person name="Ott S."/>
            <person name="Bowen H."/>
            <person name="Vavikolanu K."/>
            <person name="Mehta A."/>
            <person name="Aluvathingal J."/>
            <person name="Nadendla S."/>
            <person name="Yan Y."/>
            <person name="Sichtig H."/>
        </authorList>
    </citation>
    <scope>NUCLEOTIDE SEQUENCE [LARGE SCALE GENOMIC DNA]</scope>
    <source>
        <strain evidence="2 4">FDAARGOS_1026</strain>
    </source>
</reference>
<gene>
    <name evidence="1" type="ORF">EQG53_02205</name>
    <name evidence="2" type="ORF">I6H83_02760</name>
</gene>
<dbReference type="RefSeq" id="WP_128718963.1">
    <property type="nucleotide sequence ID" value="NZ_BJNC01000028.1"/>
</dbReference>
<keyword evidence="4" id="KW-1185">Reference proteome</keyword>
<evidence type="ECO:0000313" key="4">
    <source>
        <dbReference type="Proteomes" id="UP000596117"/>
    </source>
</evidence>
<organism evidence="1 3">
    <name type="scientific">Brevundimonas diminuta</name>
    <name type="common">Pseudomonas diminuta</name>
    <dbReference type="NCBI Taxonomy" id="293"/>
    <lineage>
        <taxon>Bacteria</taxon>
        <taxon>Pseudomonadati</taxon>
        <taxon>Pseudomonadota</taxon>
        <taxon>Alphaproteobacteria</taxon>
        <taxon>Caulobacterales</taxon>
        <taxon>Caulobacteraceae</taxon>
        <taxon>Brevundimonas</taxon>
    </lineage>
</organism>
<evidence type="ECO:0000313" key="3">
    <source>
        <dbReference type="Proteomes" id="UP000287388"/>
    </source>
</evidence>
<dbReference type="Proteomes" id="UP000596117">
    <property type="component" value="Chromosome"/>
</dbReference>
<evidence type="ECO:0000313" key="1">
    <source>
        <dbReference type="EMBL" id="QAT13261.1"/>
    </source>
</evidence>
<reference evidence="1 3" key="1">
    <citation type="submission" date="2019-01" db="EMBL/GenBank/DDBJ databases">
        <title>Brevundimonas diminuta Genome sequencing and assembly.</title>
        <authorList>
            <person name="Chen H."/>
        </authorList>
    </citation>
    <scope>NUCLEOTIDE SEQUENCE [LARGE SCALE GENOMIC DNA]</scope>
    <source>
        <strain evidence="1">ATCC</strain>
        <strain evidence="3">ATCC(B) 19146</strain>
    </source>
</reference>
<evidence type="ECO:0000313" key="2">
    <source>
        <dbReference type="EMBL" id="QQB89384.1"/>
    </source>
</evidence>
<dbReference type="KEGG" id="bdm:EQG53_02205"/>
<proteinExistence type="predicted"/>
<accession>A0A410NU00</accession>